<gene>
    <name evidence="2" type="ORF">Tci_031644</name>
</gene>
<organism evidence="2">
    <name type="scientific">Tanacetum cinerariifolium</name>
    <name type="common">Dalmatian daisy</name>
    <name type="synonym">Chrysanthemum cinerariifolium</name>
    <dbReference type="NCBI Taxonomy" id="118510"/>
    <lineage>
        <taxon>Eukaryota</taxon>
        <taxon>Viridiplantae</taxon>
        <taxon>Streptophyta</taxon>
        <taxon>Embryophyta</taxon>
        <taxon>Tracheophyta</taxon>
        <taxon>Spermatophyta</taxon>
        <taxon>Magnoliopsida</taxon>
        <taxon>eudicotyledons</taxon>
        <taxon>Gunneridae</taxon>
        <taxon>Pentapetalae</taxon>
        <taxon>asterids</taxon>
        <taxon>campanulids</taxon>
        <taxon>Asterales</taxon>
        <taxon>Asteraceae</taxon>
        <taxon>Asteroideae</taxon>
        <taxon>Anthemideae</taxon>
        <taxon>Anthemidinae</taxon>
        <taxon>Tanacetum</taxon>
    </lineage>
</organism>
<sequence>MMVQALADIGDTPVETHQTPIVDHLSTSKTQKKQKPRRKQRKEAKISHDESHDEDHVPTPSSDPLPSEIALDEETQGRTNNDEMFGVDDLAGEVVMDTTSGEHEKHIIEDVSTVKPITTAGEVVTNTTIKDSAAPTTTMRIDEKYTRKLEAEEQEATRLSRAQQDEKSNNSWDNIQAMMDADRLLAKKIQEIKREEFFEVDENVEPVIDDSKELKKCTKIVPDDGDGVLIEATPLSSRSSTIIDYKIHKEGKKTYFMIIGADGNSQVYQTFEKIFKNFNREDLKVLWAIVKDIFKKEKPMDGMDNFLFRTLKTMFKHHVEDTIWKYQQRLAKMKNFSTGSVNVTTASYYY</sequence>
<evidence type="ECO:0000256" key="1">
    <source>
        <dbReference type="SAM" id="MobiDB-lite"/>
    </source>
</evidence>
<feature type="compositionally biased region" description="Basic residues" evidence="1">
    <location>
        <begin position="30"/>
        <end position="42"/>
    </location>
</feature>
<dbReference type="EMBL" id="BKCJ010004210">
    <property type="protein sequence ID" value="GEU59666.1"/>
    <property type="molecule type" value="Genomic_DNA"/>
</dbReference>
<protein>
    <submittedName>
        <fullName evidence="2">Uncharacterized protein</fullName>
    </submittedName>
</protein>
<evidence type="ECO:0000313" key="2">
    <source>
        <dbReference type="EMBL" id="GEU59666.1"/>
    </source>
</evidence>
<feature type="region of interest" description="Disordered" evidence="1">
    <location>
        <begin position="1"/>
        <end position="68"/>
    </location>
</feature>
<feature type="compositionally biased region" description="Basic and acidic residues" evidence="1">
    <location>
        <begin position="151"/>
        <end position="168"/>
    </location>
</feature>
<feature type="compositionally biased region" description="Basic and acidic residues" evidence="1">
    <location>
        <begin position="43"/>
        <end position="57"/>
    </location>
</feature>
<proteinExistence type="predicted"/>
<feature type="region of interest" description="Disordered" evidence="1">
    <location>
        <begin position="151"/>
        <end position="172"/>
    </location>
</feature>
<reference evidence="2" key="1">
    <citation type="journal article" date="2019" name="Sci. Rep.">
        <title>Draft genome of Tanacetum cinerariifolium, the natural source of mosquito coil.</title>
        <authorList>
            <person name="Yamashiro T."/>
            <person name="Shiraishi A."/>
            <person name="Satake H."/>
            <person name="Nakayama K."/>
        </authorList>
    </citation>
    <scope>NUCLEOTIDE SEQUENCE</scope>
</reference>
<name>A0A6L2LD23_TANCI</name>
<comment type="caution">
    <text evidence="2">The sequence shown here is derived from an EMBL/GenBank/DDBJ whole genome shotgun (WGS) entry which is preliminary data.</text>
</comment>
<accession>A0A6L2LD23</accession>
<dbReference type="AlphaFoldDB" id="A0A6L2LD23"/>